<keyword evidence="1" id="KW-0472">Membrane</keyword>
<keyword evidence="3" id="KW-1185">Reference proteome</keyword>
<keyword evidence="1" id="KW-0812">Transmembrane</keyword>
<dbReference type="AlphaFoldDB" id="A0AAD7ZWF2"/>
<feature type="non-terminal residue" evidence="2">
    <location>
        <position position="171"/>
    </location>
</feature>
<evidence type="ECO:0000313" key="3">
    <source>
        <dbReference type="Proteomes" id="UP001233999"/>
    </source>
</evidence>
<gene>
    <name evidence="2" type="ORF">L9F63_018618</name>
</gene>
<keyword evidence="1" id="KW-1133">Transmembrane helix</keyword>
<dbReference type="EMBL" id="JASPKZ010006046">
    <property type="protein sequence ID" value="KAJ9587943.1"/>
    <property type="molecule type" value="Genomic_DNA"/>
</dbReference>
<name>A0AAD7ZWF2_DIPPU</name>
<protein>
    <submittedName>
        <fullName evidence="2">Uncharacterized protein</fullName>
    </submittedName>
</protein>
<accession>A0AAD7ZWF2</accession>
<organism evidence="2 3">
    <name type="scientific">Diploptera punctata</name>
    <name type="common">Pacific beetle cockroach</name>
    <dbReference type="NCBI Taxonomy" id="6984"/>
    <lineage>
        <taxon>Eukaryota</taxon>
        <taxon>Metazoa</taxon>
        <taxon>Ecdysozoa</taxon>
        <taxon>Arthropoda</taxon>
        <taxon>Hexapoda</taxon>
        <taxon>Insecta</taxon>
        <taxon>Pterygota</taxon>
        <taxon>Neoptera</taxon>
        <taxon>Polyneoptera</taxon>
        <taxon>Dictyoptera</taxon>
        <taxon>Blattodea</taxon>
        <taxon>Blaberoidea</taxon>
        <taxon>Blaberidae</taxon>
        <taxon>Diplopterinae</taxon>
        <taxon>Diploptera</taxon>
    </lineage>
</organism>
<reference evidence="2" key="1">
    <citation type="journal article" date="2023" name="IScience">
        <title>Live-bearing cockroach genome reveals convergent evolutionary mechanisms linked to viviparity in insects and beyond.</title>
        <authorList>
            <person name="Fouks B."/>
            <person name="Harrison M.C."/>
            <person name="Mikhailova A.A."/>
            <person name="Marchal E."/>
            <person name="English S."/>
            <person name="Carruthers M."/>
            <person name="Jennings E.C."/>
            <person name="Chiamaka E.L."/>
            <person name="Frigard R.A."/>
            <person name="Pippel M."/>
            <person name="Attardo G.M."/>
            <person name="Benoit J.B."/>
            <person name="Bornberg-Bauer E."/>
            <person name="Tobe S.S."/>
        </authorList>
    </citation>
    <scope>NUCLEOTIDE SEQUENCE</scope>
    <source>
        <strain evidence="2">Stay&amp;Tobe</strain>
    </source>
</reference>
<feature type="transmembrane region" description="Helical" evidence="1">
    <location>
        <begin position="146"/>
        <end position="169"/>
    </location>
</feature>
<dbReference type="Proteomes" id="UP001233999">
    <property type="component" value="Unassembled WGS sequence"/>
</dbReference>
<sequence length="171" mass="20062">KENYVFLICGTGLIADCKSGYTTIFPVVKTPIRIDSFGRRYISMFIKSTPDGKVINEDSIENPFPLKKKHEINSKFLPIDNILQLQFEILQRSLLVRISLCQPLVLELVSLLSFDKMRRQLTLEQRIYIDNPRSAFSIRAMKELFFMYWHFLFSLNHSVKLFLSIMIYVTN</sequence>
<feature type="non-terminal residue" evidence="2">
    <location>
        <position position="1"/>
    </location>
</feature>
<evidence type="ECO:0000256" key="1">
    <source>
        <dbReference type="SAM" id="Phobius"/>
    </source>
</evidence>
<proteinExistence type="predicted"/>
<reference evidence="2" key="2">
    <citation type="submission" date="2023-05" db="EMBL/GenBank/DDBJ databases">
        <authorList>
            <person name="Fouks B."/>
        </authorList>
    </citation>
    <scope>NUCLEOTIDE SEQUENCE</scope>
    <source>
        <strain evidence="2">Stay&amp;Tobe</strain>
        <tissue evidence="2">Testes</tissue>
    </source>
</reference>
<comment type="caution">
    <text evidence="2">The sequence shown here is derived from an EMBL/GenBank/DDBJ whole genome shotgun (WGS) entry which is preliminary data.</text>
</comment>
<evidence type="ECO:0000313" key="2">
    <source>
        <dbReference type="EMBL" id="KAJ9587943.1"/>
    </source>
</evidence>